<evidence type="ECO:0000313" key="3">
    <source>
        <dbReference type="Proteomes" id="UP000266118"/>
    </source>
</evidence>
<accession>A0A386HLV5</accession>
<dbReference type="KEGG" id="ark:D6B99_04160"/>
<reference evidence="2 3" key="1">
    <citation type="submission" date="2018-09" db="EMBL/GenBank/DDBJ databases">
        <title>Arachidicoccus sp. nov., a bacterium isolated from soil.</title>
        <authorList>
            <person name="Weon H.-Y."/>
            <person name="Kwon S.-W."/>
            <person name="Lee S.A."/>
        </authorList>
    </citation>
    <scope>NUCLEOTIDE SEQUENCE [LARGE SCALE GENOMIC DNA]</scope>
    <source>
        <strain evidence="2 3">KIS59-12</strain>
    </source>
</reference>
<dbReference type="InterPro" id="IPR036188">
    <property type="entry name" value="FAD/NAD-bd_sf"/>
</dbReference>
<dbReference type="OrthoDB" id="214253at2"/>
<dbReference type="RefSeq" id="WP_119985396.1">
    <property type="nucleotide sequence ID" value="NZ_CP032489.1"/>
</dbReference>
<dbReference type="Gene3D" id="3.50.50.60">
    <property type="entry name" value="FAD/NAD(P)-binding domain"/>
    <property type="match status" value="1"/>
</dbReference>
<sequence>MKVDFLIIGQGLSGTFLSFYLKKAGKTFLVIDDEKPNAASRIASGVINPVTGRRIVKTWKIDELMPFAFSAYKEISEFLKIPSCIHEGAVLNMHTTKQMQQAFNNRLQNDPSDYIRLCANEDNWSEYFNFEFGIGETYPVLIINLFDLLRNWRRYLMNSKYLQAEHFEEESCFREDHIIRYKNVEAKKLIYCDGASVASNPYFNKLPFAYNKGEALIVSIPKLPRDFIYKQGLSMVPWRNEDLFWVGSTYEWRFPDDLPSASFKERVETYLKNNLKLPFKVVEHFSGIRPANSERRPFVGFHPIYINVGILNGMGTKGCSLAPYFAHQLVQNILTGTLIDKEADINRFSMQHFD</sequence>
<name>A0A386HLV5_9BACT</name>
<evidence type="ECO:0000313" key="2">
    <source>
        <dbReference type="EMBL" id="AYD46877.1"/>
    </source>
</evidence>
<dbReference type="Pfam" id="PF01266">
    <property type="entry name" value="DAO"/>
    <property type="match status" value="1"/>
</dbReference>
<protein>
    <submittedName>
        <fullName evidence="2">FAD-binding oxidoreductase</fullName>
    </submittedName>
</protein>
<proteinExistence type="predicted"/>
<keyword evidence="3" id="KW-1185">Reference proteome</keyword>
<dbReference type="AlphaFoldDB" id="A0A386HLV5"/>
<dbReference type="Gene3D" id="3.30.9.10">
    <property type="entry name" value="D-Amino Acid Oxidase, subunit A, domain 2"/>
    <property type="match status" value="1"/>
</dbReference>
<evidence type="ECO:0000259" key="1">
    <source>
        <dbReference type="Pfam" id="PF01266"/>
    </source>
</evidence>
<dbReference type="EMBL" id="CP032489">
    <property type="protein sequence ID" value="AYD46877.1"/>
    <property type="molecule type" value="Genomic_DNA"/>
</dbReference>
<feature type="domain" description="FAD dependent oxidoreductase" evidence="1">
    <location>
        <begin position="4"/>
        <end position="330"/>
    </location>
</feature>
<gene>
    <name evidence="2" type="ORF">D6B99_04160</name>
</gene>
<organism evidence="2 3">
    <name type="scientific">Arachidicoccus soli</name>
    <dbReference type="NCBI Taxonomy" id="2341117"/>
    <lineage>
        <taxon>Bacteria</taxon>
        <taxon>Pseudomonadati</taxon>
        <taxon>Bacteroidota</taxon>
        <taxon>Chitinophagia</taxon>
        <taxon>Chitinophagales</taxon>
        <taxon>Chitinophagaceae</taxon>
        <taxon>Arachidicoccus</taxon>
    </lineage>
</organism>
<dbReference type="InterPro" id="IPR006076">
    <property type="entry name" value="FAD-dep_OxRdtase"/>
</dbReference>
<dbReference type="SUPFAM" id="SSF51971">
    <property type="entry name" value="Nucleotide-binding domain"/>
    <property type="match status" value="1"/>
</dbReference>
<dbReference type="Proteomes" id="UP000266118">
    <property type="component" value="Chromosome"/>
</dbReference>